<dbReference type="WBParaSite" id="BXY_1069300.1">
    <property type="protein sequence ID" value="BXY_1069300.1"/>
    <property type="gene ID" value="BXY_1069300"/>
</dbReference>
<feature type="compositionally biased region" description="Basic residues" evidence="1">
    <location>
        <begin position="70"/>
        <end position="86"/>
    </location>
</feature>
<evidence type="ECO:0000313" key="2">
    <source>
        <dbReference type="Proteomes" id="UP000095284"/>
    </source>
</evidence>
<dbReference type="AlphaFoldDB" id="A0A1I7SCE2"/>
<evidence type="ECO:0000313" key="3">
    <source>
        <dbReference type="WBParaSite" id="BXY_1069300.1"/>
    </source>
</evidence>
<accession>A0A1I7SCE2</accession>
<sequence>MCEWPKKFADKCVIPAETPPLFPAPTNQHASPKKVRLRSENCNRQKGGVEPNLGLSGRFRRENLDNAAGKGRHKKVPGASHRYGRMSKKDEPLPEPAW</sequence>
<feature type="region of interest" description="Disordered" evidence="1">
    <location>
        <begin position="63"/>
        <end position="98"/>
    </location>
</feature>
<proteinExistence type="predicted"/>
<organism evidence="2 3">
    <name type="scientific">Bursaphelenchus xylophilus</name>
    <name type="common">Pinewood nematode worm</name>
    <name type="synonym">Aphelenchoides xylophilus</name>
    <dbReference type="NCBI Taxonomy" id="6326"/>
    <lineage>
        <taxon>Eukaryota</taxon>
        <taxon>Metazoa</taxon>
        <taxon>Ecdysozoa</taxon>
        <taxon>Nematoda</taxon>
        <taxon>Chromadorea</taxon>
        <taxon>Rhabditida</taxon>
        <taxon>Tylenchina</taxon>
        <taxon>Tylenchomorpha</taxon>
        <taxon>Aphelenchoidea</taxon>
        <taxon>Aphelenchoididae</taxon>
        <taxon>Bursaphelenchus</taxon>
    </lineage>
</organism>
<evidence type="ECO:0000256" key="1">
    <source>
        <dbReference type="SAM" id="MobiDB-lite"/>
    </source>
</evidence>
<protein>
    <submittedName>
        <fullName evidence="3">Uncharacterized protein</fullName>
    </submittedName>
</protein>
<reference evidence="3" key="1">
    <citation type="submission" date="2016-11" db="UniProtKB">
        <authorList>
            <consortium name="WormBaseParasite"/>
        </authorList>
    </citation>
    <scope>IDENTIFICATION</scope>
</reference>
<name>A0A1I7SCE2_BURXY</name>
<dbReference type="Proteomes" id="UP000095284">
    <property type="component" value="Unplaced"/>
</dbReference>